<reference evidence="2" key="1">
    <citation type="submission" date="2022-01" db="EMBL/GenBank/DDBJ databases">
        <authorList>
            <person name="King R."/>
        </authorList>
    </citation>
    <scope>NUCLEOTIDE SEQUENCE</scope>
</reference>
<keyword evidence="3" id="KW-1185">Reference proteome</keyword>
<dbReference type="AlphaFoldDB" id="A0A9N9QQ32"/>
<evidence type="ECO:0000313" key="2">
    <source>
        <dbReference type="EMBL" id="CAG9769197.1"/>
    </source>
</evidence>
<protein>
    <recommendedName>
        <fullName evidence="4">F-box domain-containing protein</fullName>
    </recommendedName>
</protein>
<feature type="region of interest" description="Disordered" evidence="1">
    <location>
        <begin position="101"/>
        <end position="125"/>
    </location>
</feature>
<evidence type="ECO:0000256" key="1">
    <source>
        <dbReference type="SAM" id="MobiDB-lite"/>
    </source>
</evidence>
<accession>A0A9N9QQ32</accession>
<organism evidence="2 3">
    <name type="scientific">Ceutorhynchus assimilis</name>
    <name type="common">cabbage seed weevil</name>
    <dbReference type="NCBI Taxonomy" id="467358"/>
    <lineage>
        <taxon>Eukaryota</taxon>
        <taxon>Metazoa</taxon>
        <taxon>Ecdysozoa</taxon>
        <taxon>Arthropoda</taxon>
        <taxon>Hexapoda</taxon>
        <taxon>Insecta</taxon>
        <taxon>Pterygota</taxon>
        <taxon>Neoptera</taxon>
        <taxon>Endopterygota</taxon>
        <taxon>Coleoptera</taxon>
        <taxon>Polyphaga</taxon>
        <taxon>Cucujiformia</taxon>
        <taxon>Curculionidae</taxon>
        <taxon>Ceutorhynchinae</taxon>
        <taxon>Ceutorhynchus</taxon>
    </lineage>
</organism>
<evidence type="ECO:0000313" key="3">
    <source>
        <dbReference type="Proteomes" id="UP001152799"/>
    </source>
</evidence>
<sequence length="125" mass="14226">MPIEVWCVVLRLLDSKSLLSAVRSSSFFSTMARGDPILKKKVRIAIKEEKEEIVAQLARPGVMTTVERSSTKQSGLYAKNVQKKITIRKEPKIFKAREIKAKKGTSDSKIRTKITKSSRFNPYRL</sequence>
<feature type="compositionally biased region" description="Basic and acidic residues" evidence="1">
    <location>
        <begin position="101"/>
        <end position="110"/>
    </location>
</feature>
<dbReference type="Proteomes" id="UP001152799">
    <property type="component" value="Chromosome 5"/>
</dbReference>
<gene>
    <name evidence="2" type="ORF">CEUTPL_LOCUS9713</name>
</gene>
<dbReference type="EMBL" id="OU892281">
    <property type="protein sequence ID" value="CAG9769197.1"/>
    <property type="molecule type" value="Genomic_DNA"/>
</dbReference>
<evidence type="ECO:0008006" key="4">
    <source>
        <dbReference type="Google" id="ProtNLM"/>
    </source>
</evidence>
<name>A0A9N9QQ32_9CUCU</name>
<proteinExistence type="predicted"/>
<dbReference type="SUPFAM" id="SSF81383">
    <property type="entry name" value="F-box domain"/>
    <property type="match status" value="1"/>
</dbReference>
<dbReference type="InterPro" id="IPR036047">
    <property type="entry name" value="F-box-like_dom_sf"/>
</dbReference>